<reference evidence="5 6" key="1">
    <citation type="submission" date="2024-01" db="EMBL/GenBank/DDBJ databases">
        <title>Genome assemblies of Stephania.</title>
        <authorList>
            <person name="Yang L."/>
        </authorList>
    </citation>
    <scope>NUCLEOTIDE SEQUENCE [LARGE SCALE GENOMIC DNA]</scope>
    <source>
        <strain evidence="5">JXDWG</strain>
        <tissue evidence="5">Leaf</tissue>
    </source>
</reference>
<evidence type="ECO:0000313" key="6">
    <source>
        <dbReference type="Proteomes" id="UP001419268"/>
    </source>
</evidence>
<gene>
    <name evidence="5" type="ORF">Scep_020721</name>
</gene>
<comment type="subcellular location">
    <subcellularLocation>
        <location evidence="4">Secreted</location>
        <location evidence="4">Extracellular space</location>
        <location evidence="4">Apoplast</location>
    </subcellularLocation>
</comment>
<dbReference type="GO" id="GO:0009699">
    <property type="term" value="P:phenylpropanoid biosynthetic process"/>
    <property type="evidence" value="ECO:0007669"/>
    <property type="project" value="UniProtKB-ARBA"/>
</dbReference>
<keyword evidence="4" id="KW-0052">Apoplast</keyword>
<evidence type="ECO:0000256" key="1">
    <source>
        <dbReference type="ARBA" id="ARBA00010746"/>
    </source>
</evidence>
<evidence type="ECO:0000256" key="3">
    <source>
        <dbReference type="ARBA" id="ARBA00022525"/>
    </source>
</evidence>
<proteinExistence type="inferred from homology"/>
<comment type="subunit">
    <text evidence="2 4">Homodimer.</text>
</comment>
<dbReference type="AlphaFoldDB" id="A0AAP0IDF3"/>
<protein>
    <recommendedName>
        <fullName evidence="4">Dirigent protein</fullName>
    </recommendedName>
</protein>
<dbReference type="PANTHER" id="PTHR21495">
    <property type="entry name" value="NUCLEOPORIN-RELATED"/>
    <property type="match status" value="1"/>
</dbReference>
<sequence length="181" mass="20153">MRSRIIFCTAVSIATLAVILLALISPVAHDKSRNNKQRKRLDLSLYIQQPRTKRSIINPGKNSAFIFYHKLTEGPHNTSRMVGKAQGFIIPVQKFAQSAFNIIYLTFDTPEYSGSLGVEANYVTHNAEQKLKVVGGTGSFAFARGMAVFSLQTDLMGSDSEAMYQLKLHLNLPKHVRKIPS</sequence>
<organism evidence="5 6">
    <name type="scientific">Stephania cephalantha</name>
    <dbReference type="NCBI Taxonomy" id="152367"/>
    <lineage>
        <taxon>Eukaryota</taxon>
        <taxon>Viridiplantae</taxon>
        <taxon>Streptophyta</taxon>
        <taxon>Embryophyta</taxon>
        <taxon>Tracheophyta</taxon>
        <taxon>Spermatophyta</taxon>
        <taxon>Magnoliopsida</taxon>
        <taxon>Ranunculales</taxon>
        <taxon>Menispermaceae</taxon>
        <taxon>Menispermoideae</taxon>
        <taxon>Cissampelideae</taxon>
        <taxon>Stephania</taxon>
    </lineage>
</organism>
<evidence type="ECO:0000256" key="2">
    <source>
        <dbReference type="ARBA" id="ARBA00011738"/>
    </source>
</evidence>
<comment type="similarity">
    <text evidence="1 4">Belongs to the plant dirigent protein family.</text>
</comment>
<keyword evidence="3 4" id="KW-0964">Secreted</keyword>
<dbReference type="InterPro" id="IPR044859">
    <property type="entry name" value="Allene_oxi_cyc_Dirigent"/>
</dbReference>
<comment type="function">
    <text evidence="4">Dirigent proteins impart stereoselectivity on the phenoxy radical-coupling reaction, yielding optically active lignans from two molecules of coniferyl alcohol in the biosynthesis of lignans, flavonolignans, and alkaloids and thus plays a central role in plant secondary metabolism.</text>
</comment>
<accession>A0AAP0IDF3</accession>
<keyword evidence="6" id="KW-1185">Reference proteome</keyword>
<dbReference type="EMBL" id="JBBNAG010000008">
    <property type="protein sequence ID" value="KAK9113202.1"/>
    <property type="molecule type" value="Genomic_DNA"/>
</dbReference>
<dbReference type="InterPro" id="IPR004265">
    <property type="entry name" value="Dirigent"/>
</dbReference>
<evidence type="ECO:0000256" key="4">
    <source>
        <dbReference type="RuleBase" id="RU363099"/>
    </source>
</evidence>
<comment type="caution">
    <text evidence="5">The sequence shown here is derived from an EMBL/GenBank/DDBJ whole genome shotgun (WGS) entry which is preliminary data.</text>
</comment>
<dbReference type="GO" id="GO:0048046">
    <property type="term" value="C:apoplast"/>
    <property type="evidence" value="ECO:0007669"/>
    <property type="project" value="UniProtKB-SubCell"/>
</dbReference>
<name>A0AAP0IDF3_9MAGN</name>
<dbReference type="Proteomes" id="UP001419268">
    <property type="component" value="Unassembled WGS sequence"/>
</dbReference>
<dbReference type="Gene3D" id="2.40.480.10">
    <property type="entry name" value="Allene oxide cyclase-like"/>
    <property type="match status" value="1"/>
</dbReference>
<evidence type="ECO:0000313" key="5">
    <source>
        <dbReference type="EMBL" id="KAK9113202.1"/>
    </source>
</evidence>
<dbReference type="Pfam" id="PF03018">
    <property type="entry name" value="Dirigent"/>
    <property type="match status" value="1"/>
</dbReference>